<dbReference type="PANTHER" id="PTHR46797">
    <property type="entry name" value="HTH-TYPE TRANSCRIPTIONAL REGULATOR"/>
    <property type="match status" value="1"/>
</dbReference>
<dbReference type="Gene3D" id="2.60.120.10">
    <property type="entry name" value="Jelly Rolls"/>
    <property type="match status" value="1"/>
</dbReference>
<dbReference type="EMBL" id="POTW01000073">
    <property type="protein sequence ID" value="PZF80863.1"/>
    <property type="molecule type" value="Genomic_DNA"/>
</dbReference>
<dbReference type="AlphaFoldDB" id="A0A2W2CL09"/>
<dbReference type="Gene3D" id="1.10.260.40">
    <property type="entry name" value="lambda repressor-like DNA-binding domains"/>
    <property type="match status" value="1"/>
</dbReference>
<dbReference type="SMART" id="SM00530">
    <property type="entry name" value="HTH_XRE"/>
    <property type="match status" value="1"/>
</dbReference>
<evidence type="ECO:0000313" key="4">
    <source>
        <dbReference type="Proteomes" id="UP000248764"/>
    </source>
</evidence>
<dbReference type="CDD" id="cd02209">
    <property type="entry name" value="cupin_XRE_C"/>
    <property type="match status" value="1"/>
</dbReference>
<dbReference type="InterPro" id="IPR013096">
    <property type="entry name" value="Cupin_2"/>
</dbReference>
<evidence type="ECO:0000259" key="2">
    <source>
        <dbReference type="PROSITE" id="PS50943"/>
    </source>
</evidence>
<dbReference type="SUPFAM" id="SSF47413">
    <property type="entry name" value="lambda repressor-like DNA-binding domains"/>
    <property type="match status" value="1"/>
</dbReference>
<reference evidence="3 4" key="1">
    <citation type="submission" date="2018-01" db="EMBL/GenBank/DDBJ databases">
        <title>Draft genome sequence of Jiangella sp. GTF31.</title>
        <authorList>
            <person name="Sahin N."/>
            <person name="Ay H."/>
            <person name="Saygin H."/>
        </authorList>
    </citation>
    <scope>NUCLEOTIDE SEQUENCE [LARGE SCALE GENOMIC DNA]</scope>
    <source>
        <strain evidence="3 4">GTF31</strain>
    </source>
</reference>
<dbReference type="InterPro" id="IPR011051">
    <property type="entry name" value="RmlC_Cupin_sf"/>
</dbReference>
<dbReference type="InterPro" id="IPR010982">
    <property type="entry name" value="Lambda_DNA-bd_dom_sf"/>
</dbReference>
<dbReference type="RefSeq" id="WP_111257130.1">
    <property type="nucleotide sequence ID" value="NZ_POTW01000073.1"/>
</dbReference>
<dbReference type="Pfam" id="PF07883">
    <property type="entry name" value="Cupin_2"/>
    <property type="match status" value="1"/>
</dbReference>
<keyword evidence="4" id="KW-1185">Reference proteome</keyword>
<accession>A0A2W2CL09</accession>
<protein>
    <submittedName>
        <fullName evidence="3">DNA-binding protein</fullName>
    </submittedName>
</protein>
<dbReference type="PANTHER" id="PTHR46797:SF1">
    <property type="entry name" value="METHYLPHOSPHONATE SYNTHASE"/>
    <property type="match status" value="1"/>
</dbReference>
<dbReference type="GO" id="GO:0003677">
    <property type="term" value="F:DNA binding"/>
    <property type="evidence" value="ECO:0007669"/>
    <property type="project" value="UniProtKB-KW"/>
</dbReference>
<name>A0A2W2CL09_9ACTN</name>
<evidence type="ECO:0000313" key="3">
    <source>
        <dbReference type="EMBL" id="PZF80863.1"/>
    </source>
</evidence>
<feature type="domain" description="HTH cro/C1-type" evidence="2">
    <location>
        <begin position="26"/>
        <end position="80"/>
    </location>
</feature>
<dbReference type="GO" id="GO:0005829">
    <property type="term" value="C:cytosol"/>
    <property type="evidence" value="ECO:0007669"/>
    <property type="project" value="TreeGrafter"/>
</dbReference>
<organism evidence="3 4">
    <name type="scientific">Jiangella anatolica</name>
    <dbReference type="NCBI Taxonomy" id="2670374"/>
    <lineage>
        <taxon>Bacteria</taxon>
        <taxon>Bacillati</taxon>
        <taxon>Actinomycetota</taxon>
        <taxon>Actinomycetes</taxon>
        <taxon>Jiangellales</taxon>
        <taxon>Jiangellaceae</taxon>
        <taxon>Jiangella</taxon>
    </lineage>
</organism>
<sequence>MTTTSPGAEVPEPGTGRLEEIIAVQVRHYRQNAGLTTSELAARTGLSKAMISKIETARTSASLTSLQRLADGLAIPVTSLFRGVDTERDAVFTRAGQGATTVRSGTRLGHEYQLLGALRRVPGALEPTLVTLTRKSDTFPLFQHPGSEFLHMLEGRMVYSHGAYEYTMGPGDSLLIDGEGPHGPKELLEVPIRFLAIAQSATYTGPGDGFHHS</sequence>
<proteinExistence type="predicted"/>
<comment type="caution">
    <text evidence="3">The sequence shown here is derived from an EMBL/GenBank/DDBJ whole genome shotgun (WGS) entry which is preliminary data.</text>
</comment>
<evidence type="ECO:0000256" key="1">
    <source>
        <dbReference type="ARBA" id="ARBA00023125"/>
    </source>
</evidence>
<dbReference type="SUPFAM" id="SSF51182">
    <property type="entry name" value="RmlC-like cupins"/>
    <property type="match status" value="1"/>
</dbReference>
<dbReference type="CDD" id="cd00093">
    <property type="entry name" value="HTH_XRE"/>
    <property type="match status" value="1"/>
</dbReference>
<dbReference type="PROSITE" id="PS50943">
    <property type="entry name" value="HTH_CROC1"/>
    <property type="match status" value="1"/>
</dbReference>
<keyword evidence="1 3" id="KW-0238">DNA-binding</keyword>
<dbReference type="InterPro" id="IPR001387">
    <property type="entry name" value="Cro/C1-type_HTH"/>
</dbReference>
<gene>
    <name evidence="3" type="ORF">C1I92_23785</name>
</gene>
<dbReference type="Proteomes" id="UP000248764">
    <property type="component" value="Unassembled WGS sequence"/>
</dbReference>
<dbReference type="Pfam" id="PF13560">
    <property type="entry name" value="HTH_31"/>
    <property type="match status" value="1"/>
</dbReference>
<dbReference type="GO" id="GO:0003700">
    <property type="term" value="F:DNA-binding transcription factor activity"/>
    <property type="evidence" value="ECO:0007669"/>
    <property type="project" value="TreeGrafter"/>
</dbReference>
<dbReference type="InterPro" id="IPR050807">
    <property type="entry name" value="TransReg_Diox_bact_type"/>
</dbReference>
<dbReference type="InterPro" id="IPR014710">
    <property type="entry name" value="RmlC-like_jellyroll"/>
</dbReference>